<dbReference type="GeneID" id="90644360"/>
<name>A0ABZ0NSQ8_CERBT</name>
<protein>
    <submittedName>
        <fullName evidence="1">Uncharacterized protein</fullName>
    </submittedName>
</protein>
<gene>
    <name evidence="1" type="ORF">RHO25_007258</name>
</gene>
<organism evidence="1 2">
    <name type="scientific">Cercospora beticola</name>
    <name type="common">Sugarbeet leaf spot fungus</name>
    <dbReference type="NCBI Taxonomy" id="122368"/>
    <lineage>
        <taxon>Eukaryota</taxon>
        <taxon>Fungi</taxon>
        <taxon>Dikarya</taxon>
        <taxon>Ascomycota</taxon>
        <taxon>Pezizomycotina</taxon>
        <taxon>Dothideomycetes</taxon>
        <taxon>Dothideomycetidae</taxon>
        <taxon>Mycosphaerellales</taxon>
        <taxon>Mycosphaerellaceae</taxon>
        <taxon>Cercospora</taxon>
    </lineage>
</organism>
<reference evidence="1 2" key="1">
    <citation type="submission" date="2023-09" db="EMBL/GenBank/DDBJ databases">
        <title>Complete-Gapless Cercospora beticola genome.</title>
        <authorList>
            <person name="Wyatt N.A."/>
            <person name="Spanner R.E."/>
            <person name="Bolton M.D."/>
        </authorList>
    </citation>
    <scope>NUCLEOTIDE SEQUENCE [LARGE SCALE GENOMIC DNA]</scope>
    <source>
        <strain evidence="1">Cb09-40</strain>
    </source>
</reference>
<dbReference type="RefSeq" id="XP_065458988.1">
    <property type="nucleotide sequence ID" value="XM_065602916.1"/>
</dbReference>
<evidence type="ECO:0000313" key="2">
    <source>
        <dbReference type="Proteomes" id="UP001302367"/>
    </source>
</evidence>
<dbReference type="EMBL" id="CP134188">
    <property type="protein sequence ID" value="WPB02622.1"/>
    <property type="molecule type" value="Genomic_DNA"/>
</dbReference>
<proteinExistence type="predicted"/>
<sequence>MASHDSENCDNDCAALKLRQHLSRLPQELYDEIYDLTFTAESKIRVYTKYGRWLANLRPPAPHVFSDRDTTFRGKLPPGFPVPPKNVFEREHIFNEQLPPVLQADRADRNAFSLIFFGERDSDWEPSESAKIPMQALDRVLSFNELPHLLHVDRASRQKFAESFFGNQDSVFMFWWTEDYKICIHKDHVRLMRDIRFAVSRQFHKTSLPIAKYLQRTVFRCIGDRFDMISNEEIVELVNQRIGVIDGDGVE</sequence>
<evidence type="ECO:0000313" key="1">
    <source>
        <dbReference type="EMBL" id="WPB02622.1"/>
    </source>
</evidence>
<accession>A0ABZ0NSQ8</accession>
<dbReference type="Proteomes" id="UP001302367">
    <property type="component" value="Chromosome 5"/>
</dbReference>
<keyword evidence="2" id="KW-1185">Reference proteome</keyword>